<dbReference type="eggNOG" id="ENOG502SWQK">
    <property type="taxonomic scope" value="Eukaryota"/>
</dbReference>
<dbReference type="SUPFAM" id="SSF52266">
    <property type="entry name" value="SGNH hydrolase"/>
    <property type="match status" value="1"/>
</dbReference>
<sequence length="571" mass="62251">MLEAFDVKAMGAKTSLAFTTLAFVAVIAGSFTYLSVCGGAPGLSFCPAWGLVRRPTFTAAAPRCLAALGGGGGVQILGAKQTFLPPDALLRGTSNYGSGQRMERLGHKLLQGQPITVAFLGGSITWGRGGYEGGSFTNRFTEWLNATFPHPDHRVVNLGLPAVTSALFAACYDTVPEDADLVVLDFAVNDGHVSPRWREKLGYSFAGGERRGFEQLVRKSLRLRQSPAVALLHFFSWNATRDKLEEEGYRPVGDSFFFRTVEDELSTIAQYYDAPVLSLRNAVYHLMREQRFGFQWNVSLHFAKGRSAEEMEVLKQAQFFWDENHPWDRTGHRAMAELVMAAVSRGVQAAADAQLSQLARVGALAVGQMTAAARSKLAEARPLVALPPLPPPMVTGNYEANATSCHLQENFQAVIGTLQGFKYEPRAPDEETYVAQKWGLTADQPGAWATLEIDSGLGGLSGKLKSVQVHLLFLRSWGGMGRARVECAKGCRCKSQQLDGHWDRQATLTDLFSLEVSPHAQCQLKLTVLEESSSGNHTFSISGVVVSSVDAKMERGKVGQWEVDTLDSMLP</sequence>
<protein>
    <submittedName>
        <fullName evidence="2">Expressed protein</fullName>
    </submittedName>
</protein>
<dbReference type="Proteomes" id="UP000008141">
    <property type="component" value="Unassembled WGS sequence"/>
</dbReference>
<evidence type="ECO:0000313" key="3">
    <source>
        <dbReference type="Proteomes" id="UP000008141"/>
    </source>
</evidence>
<dbReference type="OrthoDB" id="544608at2759"/>
<dbReference type="KEGG" id="cvr:CHLNCDRAFT_133039"/>
<evidence type="ECO:0000313" key="2">
    <source>
        <dbReference type="EMBL" id="EFN59953.1"/>
    </source>
</evidence>
<dbReference type="EMBL" id="GL433835">
    <property type="protein sequence ID" value="EFN59953.1"/>
    <property type="molecule type" value="Genomic_DNA"/>
</dbReference>
<keyword evidence="3" id="KW-1185">Reference proteome</keyword>
<dbReference type="Gene3D" id="3.40.50.1110">
    <property type="entry name" value="SGNH hydrolase"/>
    <property type="match status" value="1"/>
</dbReference>
<dbReference type="Pfam" id="PF13472">
    <property type="entry name" value="Lipase_GDSL_2"/>
    <property type="match status" value="1"/>
</dbReference>
<accession>E1Z278</accession>
<dbReference type="InParanoid" id="E1Z278"/>
<dbReference type="AlphaFoldDB" id="E1Z278"/>
<dbReference type="GeneID" id="17359172"/>
<proteinExistence type="predicted"/>
<name>E1Z278_CHLVA</name>
<dbReference type="RefSeq" id="XP_005852055.1">
    <property type="nucleotide sequence ID" value="XM_005851993.1"/>
</dbReference>
<reference evidence="2 3" key="1">
    <citation type="journal article" date="2010" name="Plant Cell">
        <title>The Chlorella variabilis NC64A genome reveals adaptation to photosymbiosis, coevolution with viruses, and cryptic sex.</title>
        <authorList>
            <person name="Blanc G."/>
            <person name="Duncan G."/>
            <person name="Agarkova I."/>
            <person name="Borodovsky M."/>
            <person name="Gurnon J."/>
            <person name="Kuo A."/>
            <person name="Lindquist E."/>
            <person name="Lucas S."/>
            <person name="Pangilinan J."/>
            <person name="Polle J."/>
            <person name="Salamov A."/>
            <person name="Terry A."/>
            <person name="Yamada T."/>
            <person name="Dunigan D.D."/>
            <person name="Grigoriev I.V."/>
            <person name="Claverie J.M."/>
            <person name="Van Etten J.L."/>
        </authorList>
    </citation>
    <scope>NUCLEOTIDE SEQUENCE [LARGE SCALE GENOMIC DNA]</scope>
    <source>
        <strain evidence="2 3">NC64A</strain>
    </source>
</reference>
<dbReference type="OMA" id="RVECAKG"/>
<evidence type="ECO:0000259" key="1">
    <source>
        <dbReference type="Pfam" id="PF13472"/>
    </source>
</evidence>
<feature type="domain" description="SGNH hydrolase-type esterase" evidence="1">
    <location>
        <begin position="119"/>
        <end position="289"/>
    </location>
</feature>
<dbReference type="CDD" id="cd00229">
    <property type="entry name" value="SGNH_hydrolase"/>
    <property type="match status" value="1"/>
</dbReference>
<dbReference type="PANTHER" id="PTHR34407:SF1">
    <property type="entry name" value="SGNH HYDROLASE-TYPE ESTERASE DOMAIN-CONTAINING PROTEIN"/>
    <property type="match status" value="1"/>
</dbReference>
<dbReference type="InterPro" id="IPR013830">
    <property type="entry name" value="SGNH_hydro"/>
</dbReference>
<dbReference type="InterPro" id="IPR036514">
    <property type="entry name" value="SGNH_hydro_sf"/>
</dbReference>
<dbReference type="PANTHER" id="PTHR34407">
    <property type="entry name" value="EXPRESSED PROTEIN"/>
    <property type="match status" value="1"/>
</dbReference>
<organism evidence="3">
    <name type="scientific">Chlorella variabilis</name>
    <name type="common">Green alga</name>
    <dbReference type="NCBI Taxonomy" id="554065"/>
    <lineage>
        <taxon>Eukaryota</taxon>
        <taxon>Viridiplantae</taxon>
        <taxon>Chlorophyta</taxon>
        <taxon>core chlorophytes</taxon>
        <taxon>Trebouxiophyceae</taxon>
        <taxon>Chlorellales</taxon>
        <taxon>Chlorellaceae</taxon>
        <taxon>Chlorella clade</taxon>
        <taxon>Chlorella</taxon>
    </lineage>
</organism>
<gene>
    <name evidence="2" type="ORF">CHLNCDRAFT_133039</name>
</gene>